<dbReference type="InterPro" id="IPR009057">
    <property type="entry name" value="Homeodomain-like_sf"/>
</dbReference>
<keyword evidence="8" id="KW-1185">Reference proteome</keyword>
<evidence type="ECO:0000259" key="6">
    <source>
        <dbReference type="PROSITE" id="PS50977"/>
    </source>
</evidence>
<reference evidence="8" key="1">
    <citation type="journal article" date="2019" name="Int. J. Syst. Evol. Microbiol.">
        <title>The Global Catalogue of Microorganisms (GCM) 10K type strain sequencing project: providing services to taxonomists for standard genome sequencing and annotation.</title>
        <authorList>
            <consortium name="The Broad Institute Genomics Platform"/>
            <consortium name="The Broad Institute Genome Sequencing Center for Infectious Disease"/>
            <person name="Wu L."/>
            <person name="Ma J."/>
        </authorList>
    </citation>
    <scope>NUCLEOTIDE SEQUENCE [LARGE SCALE GENOMIC DNA]</scope>
    <source>
        <strain evidence="8">CGMCC 1.10188</strain>
    </source>
</reference>
<dbReference type="EMBL" id="BMDZ01000081">
    <property type="protein sequence ID" value="GGB58903.1"/>
    <property type="molecule type" value="Genomic_DNA"/>
</dbReference>
<dbReference type="Pfam" id="PF00440">
    <property type="entry name" value="TetR_N"/>
    <property type="match status" value="1"/>
</dbReference>
<dbReference type="SUPFAM" id="SSF48498">
    <property type="entry name" value="Tetracyclin repressor-like, C-terminal domain"/>
    <property type="match status" value="1"/>
</dbReference>
<dbReference type="PRINTS" id="PR00455">
    <property type="entry name" value="HTHTETR"/>
</dbReference>
<dbReference type="SUPFAM" id="SSF46689">
    <property type="entry name" value="Homeodomain-like"/>
    <property type="match status" value="1"/>
</dbReference>
<dbReference type="Proteomes" id="UP000603352">
    <property type="component" value="Unassembled WGS sequence"/>
</dbReference>
<evidence type="ECO:0000256" key="3">
    <source>
        <dbReference type="ARBA" id="ARBA00023125"/>
    </source>
</evidence>
<protein>
    <submittedName>
        <fullName evidence="7">TetR family transcriptional regulator</fullName>
    </submittedName>
</protein>
<evidence type="ECO:0000256" key="2">
    <source>
        <dbReference type="ARBA" id="ARBA00023015"/>
    </source>
</evidence>
<evidence type="ECO:0000256" key="5">
    <source>
        <dbReference type="PROSITE-ProRule" id="PRU00335"/>
    </source>
</evidence>
<dbReference type="PANTHER" id="PTHR30055:SF175">
    <property type="entry name" value="HTH-TYPE TRANSCRIPTIONAL REPRESSOR KSTR2"/>
    <property type="match status" value="1"/>
</dbReference>
<dbReference type="Pfam" id="PF17932">
    <property type="entry name" value="TetR_C_24"/>
    <property type="match status" value="1"/>
</dbReference>
<gene>
    <name evidence="7" type="ORF">GCM10011505_44630</name>
</gene>
<feature type="domain" description="HTH tetR-type" evidence="6">
    <location>
        <begin position="7"/>
        <end position="67"/>
    </location>
</feature>
<organism evidence="7 8">
    <name type="scientific">Tistrella bauzanensis</name>
    <dbReference type="NCBI Taxonomy" id="657419"/>
    <lineage>
        <taxon>Bacteria</taxon>
        <taxon>Pseudomonadati</taxon>
        <taxon>Pseudomonadota</taxon>
        <taxon>Alphaproteobacteria</taxon>
        <taxon>Geminicoccales</taxon>
        <taxon>Geminicoccaceae</taxon>
        <taxon>Tistrella</taxon>
    </lineage>
</organism>
<feature type="DNA-binding region" description="H-T-H motif" evidence="5">
    <location>
        <begin position="30"/>
        <end position="49"/>
    </location>
</feature>
<dbReference type="Gene3D" id="1.10.10.60">
    <property type="entry name" value="Homeodomain-like"/>
    <property type="match status" value="1"/>
</dbReference>
<keyword evidence="1" id="KW-0678">Repressor</keyword>
<name>A0ABQ1J654_9PROT</name>
<dbReference type="PANTHER" id="PTHR30055">
    <property type="entry name" value="HTH-TYPE TRANSCRIPTIONAL REGULATOR RUTR"/>
    <property type="match status" value="1"/>
</dbReference>
<dbReference type="PROSITE" id="PS50977">
    <property type="entry name" value="HTH_TETR_2"/>
    <property type="match status" value="1"/>
</dbReference>
<evidence type="ECO:0000256" key="4">
    <source>
        <dbReference type="ARBA" id="ARBA00023163"/>
    </source>
</evidence>
<dbReference type="Gene3D" id="1.10.357.10">
    <property type="entry name" value="Tetracycline Repressor, domain 2"/>
    <property type="match status" value="1"/>
</dbReference>
<evidence type="ECO:0000313" key="8">
    <source>
        <dbReference type="Proteomes" id="UP000603352"/>
    </source>
</evidence>
<dbReference type="InterPro" id="IPR041490">
    <property type="entry name" value="KstR2_TetR_C"/>
</dbReference>
<dbReference type="InterPro" id="IPR001647">
    <property type="entry name" value="HTH_TetR"/>
</dbReference>
<comment type="caution">
    <text evidence="7">The sequence shown here is derived from an EMBL/GenBank/DDBJ whole genome shotgun (WGS) entry which is preliminary data.</text>
</comment>
<dbReference type="InterPro" id="IPR036271">
    <property type="entry name" value="Tet_transcr_reg_TetR-rel_C_sf"/>
</dbReference>
<sequence>MRDDVREFKRALIIRMAADLFFTQGYARTKLDDLAERLSMSKASIYDHFTGKTQILSTICERSVEMSLDLVQRVAATPLDPVGKIAAVAHGFTGVVLDNQQHIAIHAREQSHLPDDSRIRINEMQRAFDGILTGIIADGIADGSLRVADVRVTALALAGMIIWAHSWYRPDGRIAPARIAEGMVRNALAMVGAEAEADQVLAQLRFTGLV</sequence>
<proteinExistence type="predicted"/>
<keyword evidence="3 5" id="KW-0238">DNA-binding</keyword>
<evidence type="ECO:0000313" key="7">
    <source>
        <dbReference type="EMBL" id="GGB58903.1"/>
    </source>
</evidence>
<dbReference type="RefSeq" id="WP_188582087.1">
    <property type="nucleotide sequence ID" value="NZ_BMDZ01000081.1"/>
</dbReference>
<evidence type="ECO:0000256" key="1">
    <source>
        <dbReference type="ARBA" id="ARBA00022491"/>
    </source>
</evidence>
<keyword evidence="2" id="KW-0805">Transcription regulation</keyword>
<accession>A0ABQ1J654</accession>
<keyword evidence="4" id="KW-0804">Transcription</keyword>
<dbReference type="InterPro" id="IPR050109">
    <property type="entry name" value="HTH-type_TetR-like_transc_reg"/>
</dbReference>